<comment type="similarity">
    <text evidence="2">Belongs to the SusD family.</text>
</comment>
<evidence type="ECO:0000256" key="6">
    <source>
        <dbReference type="SAM" id="SignalP"/>
    </source>
</evidence>
<feature type="chain" id="PRO_5047178217" evidence="6">
    <location>
        <begin position="21"/>
        <end position="545"/>
    </location>
</feature>
<evidence type="ECO:0000256" key="2">
    <source>
        <dbReference type="ARBA" id="ARBA00006275"/>
    </source>
</evidence>
<evidence type="ECO:0000256" key="3">
    <source>
        <dbReference type="ARBA" id="ARBA00022729"/>
    </source>
</evidence>
<comment type="caution">
    <text evidence="8">The sequence shown here is derived from an EMBL/GenBank/DDBJ whole genome shotgun (WGS) entry which is preliminary data.</text>
</comment>
<dbReference type="InterPro" id="IPR012944">
    <property type="entry name" value="SusD_RagB_dom"/>
</dbReference>
<gene>
    <name evidence="8" type="ORF">Q4Q35_16110</name>
</gene>
<feature type="domain" description="RagB/SusD" evidence="7">
    <location>
        <begin position="442"/>
        <end position="507"/>
    </location>
</feature>
<accession>A0ABT8WE60</accession>
<sequence length="545" mass="61093">MKHYISIFFSLLFASTLLTSCESFLEVSPEEVLLTEDYLGDDKLDARSALFGVLALMQDITGQYIVLGEMRADLVDVTDNTSDEIRQISRHEINPDNSYINPTTLFAIINNCNFALHGIDTEAYDGVLLEDYASILRIRTWAQLQILINFGELPYITKPIASDENLEENYPLLSFNAALDTLIQNLASIEGVENVTKYANSLGYNIFSMIPDQDILLGDLNLWKGDFITAATRYKQFLDNHVSGGGNFYNLSAYGTTTTLNGGNYTVVTAWPSIFDENLAPQEIINYTAFSDQYRQQNNSFEVITNQLKPSVLILQNWASQYRSYNGEAYNQLGDIRTVGSVTGTIGDITPYTEETAKIYKYQYDYFMWNRAAKIYLRYAEAINYAGHPRQALAIVNGIFNTTDAPVDAPLFGNLENFLNFPIGQYYTVNTSDEPISGNRGIRGRVDMAAVNVPENITLTDSIQAVNRLILDENALELAFEGNRWEDLLRFARRSNDPSIIADAVASKFENAGDDAGANAVQVKLMNPENWYLPLTIPDNFVTTD</sequence>
<evidence type="ECO:0000256" key="1">
    <source>
        <dbReference type="ARBA" id="ARBA00004442"/>
    </source>
</evidence>
<keyword evidence="3 6" id="KW-0732">Signal</keyword>
<evidence type="ECO:0000259" key="7">
    <source>
        <dbReference type="Pfam" id="PF07980"/>
    </source>
</evidence>
<dbReference type="InterPro" id="IPR011990">
    <property type="entry name" value="TPR-like_helical_dom_sf"/>
</dbReference>
<name>A0ABT8WE60_9FLAO</name>
<keyword evidence="4" id="KW-0472">Membrane</keyword>
<proteinExistence type="inferred from homology"/>
<comment type="subcellular location">
    <subcellularLocation>
        <location evidence="1">Cell outer membrane</location>
    </subcellularLocation>
</comment>
<feature type="signal peptide" evidence="6">
    <location>
        <begin position="1"/>
        <end position="20"/>
    </location>
</feature>
<keyword evidence="5" id="KW-0998">Cell outer membrane</keyword>
<dbReference type="SUPFAM" id="SSF48452">
    <property type="entry name" value="TPR-like"/>
    <property type="match status" value="1"/>
</dbReference>
<evidence type="ECO:0000313" key="8">
    <source>
        <dbReference type="EMBL" id="MDO5971333.1"/>
    </source>
</evidence>
<protein>
    <submittedName>
        <fullName evidence="8">RagB/SusD family nutrient uptake outer membrane protein</fullName>
    </submittedName>
</protein>
<evidence type="ECO:0000313" key="9">
    <source>
        <dbReference type="Proteomes" id="UP001176883"/>
    </source>
</evidence>
<dbReference type="RefSeq" id="WP_303279040.1">
    <property type="nucleotide sequence ID" value="NZ_JAUOEK010000152.1"/>
</dbReference>
<reference evidence="8" key="1">
    <citation type="submission" date="2023-07" db="EMBL/GenBank/DDBJ databases">
        <title>Two novel species in the genus Flavivirga.</title>
        <authorList>
            <person name="Kwon K."/>
        </authorList>
    </citation>
    <scope>NUCLEOTIDE SEQUENCE</scope>
    <source>
        <strain evidence="8">KCTC 52353</strain>
    </source>
</reference>
<evidence type="ECO:0000256" key="4">
    <source>
        <dbReference type="ARBA" id="ARBA00023136"/>
    </source>
</evidence>
<dbReference type="Pfam" id="PF07980">
    <property type="entry name" value="SusD_RagB"/>
    <property type="match status" value="1"/>
</dbReference>
<dbReference type="EMBL" id="JAUOEK010000152">
    <property type="protein sequence ID" value="MDO5971333.1"/>
    <property type="molecule type" value="Genomic_DNA"/>
</dbReference>
<keyword evidence="9" id="KW-1185">Reference proteome</keyword>
<evidence type="ECO:0000256" key="5">
    <source>
        <dbReference type="ARBA" id="ARBA00023237"/>
    </source>
</evidence>
<dbReference type="Gene3D" id="1.25.40.390">
    <property type="match status" value="1"/>
</dbReference>
<dbReference type="PROSITE" id="PS51257">
    <property type="entry name" value="PROKAR_LIPOPROTEIN"/>
    <property type="match status" value="1"/>
</dbReference>
<organism evidence="8 9">
    <name type="scientific">Flavivirga aquimarina</name>
    <dbReference type="NCBI Taxonomy" id="2027862"/>
    <lineage>
        <taxon>Bacteria</taxon>
        <taxon>Pseudomonadati</taxon>
        <taxon>Bacteroidota</taxon>
        <taxon>Flavobacteriia</taxon>
        <taxon>Flavobacteriales</taxon>
        <taxon>Flavobacteriaceae</taxon>
        <taxon>Flavivirga</taxon>
    </lineage>
</organism>
<dbReference type="Proteomes" id="UP001176883">
    <property type="component" value="Unassembled WGS sequence"/>
</dbReference>